<proteinExistence type="predicted"/>
<accession>A0A397SHX4</accession>
<gene>
    <name evidence="1" type="ORF">C1645_744036</name>
</gene>
<dbReference type="AlphaFoldDB" id="A0A397SHX4"/>
<name>A0A397SHX4_9GLOM</name>
<dbReference type="OrthoDB" id="2427374at2759"/>
<organism evidence="1 2">
    <name type="scientific">Glomus cerebriforme</name>
    <dbReference type="NCBI Taxonomy" id="658196"/>
    <lineage>
        <taxon>Eukaryota</taxon>
        <taxon>Fungi</taxon>
        <taxon>Fungi incertae sedis</taxon>
        <taxon>Mucoromycota</taxon>
        <taxon>Glomeromycotina</taxon>
        <taxon>Glomeromycetes</taxon>
        <taxon>Glomerales</taxon>
        <taxon>Glomeraceae</taxon>
        <taxon>Glomus</taxon>
    </lineage>
</organism>
<evidence type="ECO:0000313" key="2">
    <source>
        <dbReference type="Proteomes" id="UP000265703"/>
    </source>
</evidence>
<dbReference type="Proteomes" id="UP000265703">
    <property type="component" value="Unassembled WGS sequence"/>
</dbReference>
<keyword evidence="2" id="KW-1185">Reference proteome</keyword>
<dbReference type="EMBL" id="QKYT01000706">
    <property type="protein sequence ID" value="RIA82094.1"/>
    <property type="molecule type" value="Genomic_DNA"/>
</dbReference>
<reference evidence="1 2" key="1">
    <citation type="submission" date="2018-06" db="EMBL/GenBank/DDBJ databases">
        <title>Comparative genomics reveals the genomic features of Rhizophagus irregularis, R. cerebriforme, R. diaphanum and Gigaspora rosea, and their symbiotic lifestyle signature.</title>
        <authorList>
            <person name="Morin E."/>
            <person name="San Clemente H."/>
            <person name="Chen E.C.H."/>
            <person name="De La Providencia I."/>
            <person name="Hainaut M."/>
            <person name="Kuo A."/>
            <person name="Kohler A."/>
            <person name="Murat C."/>
            <person name="Tang N."/>
            <person name="Roy S."/>
            <person name="Loubradou J."/>
            <person name="Henrissat B."/>
            <person name="Grigoriev I.V."/>
            <person name="Corradi N."/>
            <person name="Roux C."/>
            <person name="Martin F.M."/>
        </authorList>
    </citation>
    <scope>NUCLEOTIDE SEQUENCE [LARGE SCALE GENOMIC DNA]</scope>
    <source>
        <strain evidence="1 2">DAOM 227022</strain>
    </source>
</reference>
<sequence length="145" mass="16976">MSIVISEALEEPYFKCEVSFDQNSENSAGILSNVATQLLEKVKSDVPLTESYRIEVKFNNCEKVLEFCVSLKITAWYNIFFKGNQMQLKLLRIILQTQRNNSHPNLPKLRLVKLEAKTEIFDPLEKWYEDVMEKEISFKFITMKS</sequence>
<protein>
    <submittedName>
        <fullName evidence="1">Uncharacterized protein</fullName>
    </submittedName>
</protein>
<comment type="caution">
    <text evidence="1">The sequence shown here is derived from an EMBL/GenBank/DDBJ whole genome shotgun (WGS) entry which is preliminary data.</text>
</comment>
<evidence type="ECO:0000313" key="1">
    <source>
        <dbReference type="EMBL" id="RIA82094.1"/>
    </source>
</evidence>